<reference evidence="1" key="1">
    <citation type="submission" date="2020-08" db="EMBL/GenBank/DDBJ databases">
        <title>Multicomponent nature underlies the extraordinary mechanical properties of spider dragline silk.</title>
        <authorList>
            <person name="Kono N."/>
            <person name="Nakamura H."/>
            <person name="Mori M."/>
            <person name="Yoshida Y."/>
            <person name="Ohtoshi R."/>
            <person name="Malay A.D."/>
            <person name="Moran D.A.P."/>
            <person name="Tomita M."/>
            <person name="Numata K."/>
            <person name="Arakawa K."/>
        </authorList>
    </citation>
    <scope>NUCLEOTIDE SEQUENCE</scope>
</reference>
<dbReference type="Proteomes" id="UP000886998">
    <property type="component" value="Unassembled WGS sequence"/>
</dbReference>
<dbReference type="EMBL" id="BMAV01005869">
    <property type="protein sequence ID" value="GFY47298.1"/>
    <property type="molecule type" value="Genomic_DNA"/>
</dbReference>
<evidence type="ECO:0000313" key="2">
    <source>
        <dbReference type="Proteomes" id="UP000886998"/>
    </source>
</evidence>
<proteinExistence type="predicted"/>
<protein>
    <submittedName>
        <fullName evidence="1">Uncharacterized protein</fullName>
    </submittedName>
</protein>
<comment type="caution">
    <text evidence="1">The sequence shown here is derived from an EMBL/GenBank/DDBJ whole genome shotgun (WGS) entry which is preliminary data.</text>
</comment>
<keyword evidence="2" id="KW-1185">Reference proteome</keyword>
<evidence type="ECO:0000313" key="1">
    <source>
        <dbReference type="EMBL" id="GFY47298.1"/>
    </source>
</evidence>
<accession>A0A8X7BY38</accession>
<gene>
    <name evidence="1" type="ORF">TNIN_27451</name>
</gene>
<sequence length="99" mass="10929">MRLVGGKDTDDVRVLGEPPGFGGKKMIDGCREMNFGRWSVVWRMNASAFPRGTASNHTILRRVNGSHSSICARDFQTGNFQQFARTLTPKSKSIPENGS</sequence>
<dbReference type="AlphaFoldDB" id="A0A8X7BY38"/>
<name>A0A8X7BY38_9ARAC</name>
<organism evidence="1 2">
    <name type="scientific">Trichonephila inaurata madagascariensis</name>
    <dbReference type="NCBI Taxonomy" id="2747483"/>
    <lineage>
        <taxon>Eukaryota</taxon>
        <taxon>Metazoa</taxon>
        <taxon>Ecdysozoa</taxon>
        <taxon>Arthropoda</taxon>
        <taxon>Chelicerata</taxon>
        <taxon>Arachnida</taxon>
        <taxon>Araneae</taxon>
        <taxon>Araneomorphae</taxon>
        <taxon>Entelegynae</taxon>
        <taxon>Araneoidea</taxon>
        <taxon>Nephilidae</taxon>
        <taxon>Trichonephila</taxon>
        <taxon>Trichonephila inaurata</taxon>
    </lineage>
</organism>